<dbReference type="RefSeq" id="WP_092061765.1">
    <property type="nucleotide sequence ID" value="NZ_FOJU01000002.1"/>
</dbReference>
<keyword evidence="4" id="KW-0808">Transferase</keyword>
<evidence type="ECO:0000256" key="5">
    <source>
        <dbReference type="ARBA" id="ARBA00022741"/>
    </source>
</evidence>
<feature type="transmembrane region" description="Helical" evidence="10">
    <location>
        <begin position="63"/>
        <end position="84"/>
    </location>
</feature>
<evidence type="ECO:0000256" key="9">
    <source>
        <dbReference type="PROSITE-ProRule" id="PRU00169"/>
    </source>
</evidence>
<keyword evidence="15" id="KW-1185">Reference proteome</keyword>
<feature type="domain" description="Histidine kinase" evidence="11">
    <location>
        <begin position="333"/>
        <end position="558"/>
    </location>
</feature>
<feature type="transmembrane region" description="Helical" evidence="10">
    <location>
        <begin position="96"/>
        <end position="116"/>
    </location>
</feature>
<comment type="catalytic activity">
    <reaction evidence="1">
        <text>ATP + protein L-histidine = ADP + protein N-phospho-L-histidine.</text>
        <dbReference type="EC" id="2.7.13.3"/>
    </reaction>
</comment>
<dbReference type="SMART" id="SM00388">
    <property type="entry name" value="HisKA"/>
    <property type="match status" value="1"/>
</dbReference>
<dbReference type="Pfam" id="PF00072">
    <property type="entry name" value="Response_reg"/>
    <property type="match status" value="1"/>
</dbReference>
<dbReference type="CDD" id="cd00082">
    <property type="entry name" value="HisKA"/>
    <property type="match status" value="1"/>
</dbReference>
<dbReference type="InterPro" id="IPR013655">
    <property type="entry name" value="PAS_fold_3"/>
</dbReference>
<dbReference type="GO" id="GO:0000155">
    <property type="term" value="F:phosphorelay sensor kinase activity"/>
    <property type="evidence" value="ECO:0007669"/>
    <property type="project" value="InterPro"/>
</dbReference>
<dbReference type="PROSITE" id="PS50109">
    <property type="entry name" value="HIS_KIN"/>
    <property type="match status" value="1"/>
</dbReference>
<reference evidence="14 15" key="1">
    <citation type="submission" date="2016-10" db="EMBL/GenBank/DDBJ databases">
        <authorList>
            <person name="de Groot N.N."/>
        </authorList>
    </citation>
    <scope>NUCLEOTIDE SEQUENCE [LARGE SCALE GENOMIC DNA]</scope>
    <source>
        <strain evidence="14 15">DSM 29316</strain>
    </source>
</reference>
<dbReference type="SUPFAM" id="SSF55785">
    <property type="entry name" value="PYP-like sensor domain (PAS domain)"/>
    <property type="match status" value="1"/>
</dbReference>
<evidence type="ECO:0000256" key="8">
    <source>
        <dbReference type="ARBA" id="ARBA00023012"/>
    </source>
</evidence>
<evidence type="ECO:0000259" key="13">
    <source>
        <dbReference type="PROSITE" id="PS50113"/>
    </source>
</evidence>
<dbReference type="SMART" id="SM00448">
    <property type="entry name" value="REC"/>
    <property type="match status" value="1"/>
</dbReference>
<gene>
    <name evidence="14" type="ORF">SAMN05421688_1218</name>
</gene>
<dbReference type="STRING" id="871651.SAMN05421688_1218"/>
<protein>
    <recommendedName>
        <fullName evidence="2">histidine kinase</fullName>
        <ecNumber evidence="2">2.7.13.3</ecNumber>
    </recommendedName>
</protein>
<feature type="transmembrane region" description="Helical" evidence="10">
    <location>
        <begin position="128"/>
        <end position="146"/>
    </location>
</feature>
<dbReference type="InterPro" id="IPR005467">
    <property type="entry name" value="His_kinase_dom"/>
</dbReference>
<dbReference type="GO" id="GO:0005524">
    <property type="term" value="F:ATP binding"/>
    <property type="evidence" value="ECO:0007669"/>
    <property type="project" value="UniProtKB-KW"/>
</dbReference>
<dbReference type="EC" id="2.7.13.3" evidence="2"/>
<dbReference type="EMBL" id="FOJU01000002">
    <property type="protein sequence ID" value="SFA85838.1"/>
    <property type="molecule type" value="Genomic_DNA"/>
</dbReference>
<dbReference type="Gene3D" id="2.10.70.100">
    <property type="match status" value="1"/>
</dbReference>
<evidence type="ECO:0000256" key="1">
    <source>
        <dbReference type="ARBA" id="ARBA00000085"/>
    </source>
</evidence>
<dbReference type="AlphaFoldDB" id="A0A1I0WC43"/>
<dbReference type="PROSITE" id="PS50113">
    <property type="entry name" value="PAC"/>
    <property type="match status" value="1"/>
</dbReference>
<dbReference type="Gene3D" id="3.40.50.2300">
    <property type="match status" value="1"/>
</dbReference>
<dbReference type="Pfam" id="PF08447">
    <property type="entry name" value="PAS_3"/>
    <property type="match status" value="1"/>
</dbReference>
<dbReference type="SUPFAM" id="SSF52172">
    <property type="entry name" value="CheY-like"/>
    <property type="match status" value="1"/>
</dbReference>
<dbReference type="PANTHER" id="PTHR43065:SF46">
    <property type="entry name" value="C4-DICARBOXYLATE TRANSPORT SENSOR PROTEIN DCTB"/>
    <property type="match status" value="1"/>
</dbReference>
<accession>A0A1I0WC43</accession>
<feature type="domain" description="Response regulatory" evidence="12">
    <location>
        <begin position="581"/>
        <end position="698"/>
    </location>
</feature>
<evidence type="ECO:0000313" key="14">
    <source>
        <dbReference type="EMBL" id="SFA85838.1"/>
    </source>
</evidence>
<evidence type="ECO:0000256" key="2">
    <source>
        <dbReference type="ARBA" id="ARBA00012438"/>
    </source>
</evidence>
<keyword evidence="5" id="KW-0547">Nucleotide-binding</keyword>
<feature type="transmembrane region" description="Helical" evidence="10">
    <location>
        <begin position="158"/>
        <end position="177"/>
    </location>
</feature>
<evidence type="ECO:0000313" key="15">
    <source>
        <dbReference type="Proteomes" id="UP000198796"/>
    </source>
</evidence>
<keyword evidence="3 9" id="KW-0597">Phosphoprotein</keyword>
<dbReference type="Pfam" id="PF00512">
    <property type="entry name" value="HisKA"/>
    <property type="match status" value="1"/>
</dbReference>
<dbReference type="Pfam" id="PF02518">
    <property type="entry name" value="HATPase_c"/>
    <property type="match status" value="1"/>
</dbReference>
<dbReference type="PANTHER" id="PTHR43065">
    <property type="entry name" value="SENSOR HISTIDINE KINASE"/>
    <property type="match status" value="1"/>
</dbReference>
<keyword evidence="10" id="KW-0472">Membrane</keyword>
<evidence type="ECO:0000259" key="11">
    <source>
        <dbReference type="PROSITE" id="PS50109"/>
    </source>
</evidence>
<dbReference type="InterPro" id="IPR001789">
    <property type="entry name" value="Sig_transdc_resp-reg_receiver"/>
</dbReference>
<evidence type="ECO:0000256" key="7">
    <source>
        <dbReference type="ARBA" id="ARBA00022840"/>
    </source>
</evidence>
<evidence type="ECO:0000256" key="6">
    <source>
        <dbReference type="ARBA" id="ARBA00022777"/>
    </source>
</evidence>
<feature type="domain" description="PAC" evidence="13">
    <location>
        <begin position="261"/>
        <end position="313"/>
    </location>
</feature>
<organism evidence="14 15">
    <name type="scientific">Poseidonocella pacifica</name>
    <dbReference type="NCBI Taxonomy" id="871651"/>
    <lineage>
        <taxon>Bacteria</taxon>
        <taxon>Pseudomonadati</taxon>
        <taxon>Pseudomonadota</taxon>
        <taxon>Alphaproteobacteria</taxon>
        <taxon>Rhodobacterales</taxon>
        <taxon>Roseobacteraceae</taxon>
        <taxon>Poseidonocella</taxon>
    </lineage>
</organism>
<keyword evidence="10" id="KW-0812">Transmembrane</keyword>
<evidence type="ECO:0000256" key="4">
    <source>
        <dbReference type="ARBA" id="ARBA00022679"/>
    </source>
</evidence>
<dbReference type="Gene3D" id="3.30.565.10">
    <property type="entry name" value="Histidine kinase-like ATPase, C-terminal domain"/>
    <property type="match status" value="1"/>
</dbReference>
<evidence type="ECO:0000256" key="10">
    <source>
        <dbReference type="SAM" id="Phobius"/>
    </source>
</evidence>
<dbReference type="OrthoDB" id="9796100at2"/>
<dbReference type="InterPro" id="IPR011006">
    <property type="entry name" value="CheY-like_superfamily"/>
</dbReference>
<keyword evidence="8" id="KW-0902">Two-component regulatory system</keyword>
<dbReference type="SUPFAM" id="SSF47384">
    <property type="entry name" value="Homodimeric domain of signal transducing histidine kinase"/>
    <property type="match status" value="1"/>
</dbReference>
<dbReference type="InterPro" id="IPR036097">
    <property type="entry name" value="HisK_dim/P_sf"/>
</dbReference>
<dbReference type="SMART" id="SM00387">
    <property type="entry name" value="HATPase_c"/>
    <property type="match status" value="1"/>
</dbReference>
<dbReference type="InterPro" id="IPR035965">
    <property type="entry name" value="PAS-like_dom_sf"/>
</dbReference>
<sequence length="706" mass="76662">MFLSVSEFLALLGMAGVGISAAEYLRRRSSRVAIDLLSGAILGFTALLLSGVTSMPDARAGPLLLCGIIAGPLGAAVAFFVAIFDVSGGTLSLGRGSILVTTLYLVAGLIAVHLFRLKRERMLSPKDLAVYLVTSLLCALLAHYALRSPVPLIEHLTSSTLLVLLTVIVMAFAVRVADNSLMLKRSSRRLELAERAGNLGFVEYDLRSGQLDWNERAILLHGLDRETFSSTYGDWRGSIHPNDLERVEIELQIAIESENRIGLNYRTNMPDEQMRFLRMDATILRDRGGLPVRLVGVVIDVTEVHNQQNELVTAQDIAAQSQRLETVGKLTGGVAHEFNNILAIITGNLELLQDEFRSGEPDRHSAEEMIDASLKASQRGATLTRSMLAYARRAKLDPEPTDINQTVRDTKNWIQHTLPKNITLISNLDTSLRTARLDRSSLQIALVNLIFNASESMPDGGQLEIRTENYSIKGKNNELDLPPGDYVRLSVRDTGTGIAPETLPFIFDPFFTTKPVGQGSGLGLSMVQGFAKQSGGAVQVCSRTGKGTLVTLSFPAEAGIAATRSPSREETSAQTEEQPARILLVEDEPEVLKVLQRTLTGVGYEILTASSGDDALALVKADQSKLDLVVTDIVMPGLLQGPQLARELRKISPELPLIFLSGYAADTRGEVEGLQPGDIRLMKPVARADLLAAVTRVLKSRARTSA</sequence>
<keyword evidence="6 14" id="KW-0418">Kinase</keyword>
<dbReference type="SUPFAM" id="SSF55874">
    <property type="entry name" value="ATPase domain of HSP90 chaperone/DNA topoisomerase II/histidine kinase"/>
    <property type="match status" value="1"/>
</dbReference>
<dbReference type="InterPro" id="IPR036890">
    <property type="entry name" value="HATPase_C_sf"/>
</dbReference>
<feature type="modified residue" description="4-aspartylphosphate" evidence="9">
    <location>
        <position position="632"/>
    </location>
</feature>
<dbReference type="Gene3D" id="1.10.287.130">
    <property type="match status" value="1"/>
</dbReference>
<evidence type="ECO:0000256" key="3">
    <source>
        <dbReference type="ARBA" id="ARBA00022553"/>
    </source>
</evidence>
<dbReference type="InterPro" id="IPR000700">
    <property type="entry name" value="PAS-assoc_C"/>
</dbReference>
<name>A0A1I0WC43_9RHOB</name>
<keyword evidence="7" id="KW-0067">ATP-binding</keyword>
<dbReference type="PRINTS" id="PR00344">
    <property type="entry name" value="BCTRLSENSOR"/>
</dbReference>
<dbReference type="InterPro" id="IPR004358">
    <property type="entry name" value="Sig_transdc_His_kin-like_C"/>
</dbReference>
<dbReference type="PROSITE" id="PS50110">
    <property type="entry name" value="RESPONSE_REGULATORY"/>
    <property type="match status" value="1"/>
</dbReference>
<dbReference type="Proteomes" id="UP000198796">
    <property type="component" value="Unassembled WGS sequence"/>
</dbReference>
<evidence type="ECO:0000259" key="12">
    <source>
        <dbReference type="PROSITE" id="PS50110"/>
    </source>
</evidence>
<proteinExistence type="predicted"/>
<keyword evidence="10" id="KW-1133">Transmembrane helix</keyword>
<feature type="transmembrane region" description="Helical" evidence="10">
    <location>
        <begin position="32"/>
        <end position="51"/>
    </location>
</feature>
<dbReference type="InterPro" id="IPR003594">
    <property type="entry name" value="HATPase_dom"/>
</dbReference>
<dbReference type="Gene3D" id="3.30.450.20">
    <property type="entry name" value="PAS domain"/>
    <property type="match status" value="1"/>
</dbReference>
<dbReference type="InterPro" id="IPR003661">
    <property type="entry name" value="HisK_dim/P_dom"/>
</dbReference>